<sequence>MDEVLTSIKNQDDGLNLWGTVEKLPRKDVIAWHDSNHFDFLHHAIIHNNVIAVGTFLTRGYFKSLQEPNIYPYQHVACLLGFKTILTMLLQERQFDDKSLHKTDFKQLCRSLRISLSSEITNYNTDIDFTTPDQLSVLDVASLAGHIGCVKTILDFRQLKGYISLKQKGDYFSLACYGNSPNSLKLLLQEKAGDVNLEDSVKISLVKMHVECLDCLLSHGARTESLYSGMNLFHVLYSYVYAFDKEQFKGLVKMTSLILKHGFDVKACVPSRTYPLYSFIDKYFGREDIEIKGGGILHCLKLLLEAGADPNFNEVIAENAHQGQHGIFGGAFGREPFSSAFHAFLSHYVQSSLKKGEETEYRGLPGFFFKVCQQLLQNGADPNYRAIFGTPEQEISVFQAACLCSMNVENENRTIKLFLQYGGDPNGSGFSIKSLLEWHIRLNALESETEELLNMLLGTMSHANYRQSSKEMRDLANMDIFLPNFVQSVNKESITVWTLKRFCCVFILNSCQRSSMKVNSLPVPENVKKQIFPFC</sequence>
<evidence type="ECO:0000256" key="1">
    <source>
        <dbReference type="ARBA" id="ARBA00005949"/>
    </source>
</evidence>
<dbReference type="Proteomes" id="UP001347796">
    <property type="component" value="Unassembled WGS sequence"/>
</dbReference>
<dbReference type="GO" id="GO:0045732">
    <property type="term" value="P:positive regulation of protein catabolic process"/>
    <property type="evidence" value="ECO:0007669"/>
    <property type="project" value="TreeGrafter"/>
</dbReference>
<dbReference type="AlphaFoldDB" id="A0AAN8P991"/>
<keyword evidence="5" id="KW-1185">Reference proteome</keyword>
<evidence type="ECO:0000256" key="3">
    <source>
        <dbReference type="ARBA" id="ARBA00023043"/>
    </source>
</evidence>
<dbReference type="GO" id="GO:0016567">
    <property type="term" value="P:protein ubiquitination"/>
    <property type="evidence" value="ECO:0007669"/>
    <property type="project" value="TreeGrafter"/>
</dbReference>
<comment type="similarity">
    <text evidence="1">Belongs to the ankyrin SOCS box (ASB) family.</text>
</comment>
<dbReference type="Gene3D" id="1.25.40.20">
    <property type="entry name" value="Ankyrin repeat-containing domain"/>
    <property type="match status" value="2"/>
</dbReference>
<gene>
    <name evidence="4" type="ORF">SNE40_018859</name>
</gene>
<keyword evidence="3" id="KW-0040">ANK repeat</keyword>
<reference evidence="4 5" key="1">
    <citation type="submission" date="2024-01" db="EMBL/GenBank/DDBJ databases">
        <title>The genome of the rayed Mediterranean limpet Patella caerulea (Linnaeus, 1758).</title>
        <authorList>
            <person name="Anh-Thu Weber A."/>
            <person name="Halstead-Nussloch G."/>
        </authorList>
    </citation>
    <scope>NUCLEOTIDE SEQUENCE [LARGE SCALE GENOMIC DNA]</scope>
    <source>
        <strain evidence="4">AATW-2023a</strain>
        <tissue evidence="4">Whole specimen</tissue>
    </source>
</reference>
<evidence type="ECO:0000313" key="5">
    <source>
        <dbReference type="Proteomes" id="UP001347796"/>
    </source>
</evidence>
<dbReference type="InterPro" id="IPR051573">
    <property type="entry name" value="Ankyrin-SOCS_box_domain"/>
</dbReference>
<evidence type="ECO:0000313" key="4">
    <source>
        <dbReference type="EMBL" id="KAK6170473.1"/>
    </source>
</evidence>
<evidence type="ECO:0000256" key="2">
    <source>
        <dbReference type="ARBA" id="ARBA00022737"/>
    </source>
</evidence>
<organism evidence="4 5">
    <name type="scientific">Patella caerulea</name>
    <name type="common">Rayed Mediterranean limpet</name>
    <dbReference type="NCBI Taxonomy" id="87958"/>
    <lineage>
        <taxon>Eukaryota</taxon>
        <taxon>Metazoa</taxon>
        <taxon>Spiralia</taxon>
        <taxon>Lophotrochozoa</taxon>
        <taxon>Mollusca</taxon>
        <taxon>Gastropoda</taxon>
        <taxon>Patellogastropoda</taxon>
        <taxon>Patelloidea</taxon>
        <taxon>Patellidae</taxon>
        <taxon>Patella</taxon>
    </lineage>
</organism>
<accession>A0AAN8P991</accession>
<dbReference type="EMBL" id="JAZGQO010000014">
    <property type="protein sequence ID" value="KAK6170473.1"/>
    <property type="molecule type" value="Genomic_DNA"/>
</dbReference>
<proteinExistence type="inferred from homology"/>
<dbReference type="InterPro" id="IPR036770">
    <property type="entry name" value="Ankyrin_rpt-contain_sf"/>
</dbReference>
<dbReference type="PANTHER" id="PTHR24136:SF15">
    <property type="entry name" value="ANK_REP_REGION DOMAIN-CONTAINING PROTEIN"/>
    <property type="match status" value="1"/>
</dbReference>
<comment type="caution">
    <text evidence="4">The sequence shown here is derived from an EMBL/GenBank/DDBJ whole genome shotgun (WGS) entry which is preliminary data.</text>
</comment>
<name>A0AAN8P991_PATCE</name>
<dbReference type="InterPro" id="IPR002110">
    <property type="entry name" value="Ankyrin_rpt"/>
</dbReference>
<protein>
    <submittedName>
        <fullName evidence="4">Uncharacterized protein</fullName>
    </submittedName>
</protein>
<dbReference type="PANTHER" id="PTHR24136">
    <property type="entry name" value="SOWAH (DROSOPHILA) HOMOLOG"/>
    <property type="match status" value="1"/>
</dbReference>
<keyword evidence="2" id="KW-0677">Repeat</keyword>
<dbReference type="SMART" id="SM00248">
    <property type="entry name" value="ANK"/>
    <property type="match status" value="6"/>
</dbReference>
<dbReference type="SUPFAM" id="SSF48403">
    <property type="entry name" value="Ankyrin repeat"/>
    <property type="match status" value="1"/>
</dbReference>